<reference evidence="2" key="1">
    <citation type="journal article" date="2020" name="Phytopathology">
        <title>Genome sequence of the chestnut blight fungus Cryphonectria parasitica EP155: A fundamental resource for an archetypical invasive plant pathogen.</title>
        <authorList>
            <person name="Crouch J.A."/>
            <person name="Dawe A."/>
            <person name="Aerts A."/>
            <person name="Barry K."/>
            <person name="Churchill A.C.L."/>
            <person name="Grimwood J."/>
            <person name="Hillman B."/>
            <person name="Milgroom M.G."/>
            <person name="Pangilinan J."/>
            <person name="Smith M."/>
            <person name="Salamov A."/>
            <person name="Schmutz J."/>
            <person name="Yadav J."/>
            <person name="Grigoriev I.V."/>
            <person name="Nuss D."/>
        </authorList>
    </citation>
    <scope>NUCLEOTIDE SEQUENCE</scope>
    <source>
        <strain evidence="2">EP155</strain>
    </source>
</reference>
<dbReference type="Proteomes" id="UP000803844">
    <property type="component" value="Unassembled WGS sequence"/>
</dbReference>
<proteinExistence type="predicted"/>
<organism evidence="2 3">
    <name type="scientific">Cryphonectria parasitica (strain ATCC 38755 / EP155)</name>
    <dbReference type="NCBI Taxonomy" id="660469"/>
    <lineage>
        <taxon>Eukaryota</taxon>
        <taxon>Fungi</taxon>
        <taxon>Dikarya</taxon>
        <taxon>Ascomycota</taxon>
        <taxon>Pezizomycotina</taxon>
        <taxon>Sordariomycetes</taxon>
        <taxon>Sordariomycetidae</taxon>
        <taxon>Diaporthales</taxon>
        <taxon>Cryphonectriaceae</taxon>
        <taxon>Cryphonectria-Endothia species complex</taxon>
        <taxon>Cryphonectria</taxon>
    </lineage>
</organism>
<comment type="caution">
    <text evidence="2">The sequence shown here is derived from an EMBL/GenBank/DDBJ whole genome shotgun (WGS) entry which is preliminary data.</text>
</comment>
<evidence type="ECO:0000313" key="2">
    <source>
        <dbReference type="EMBL" id="KAF3766360.1"/>
    </source>
</evidence>
<keyword evidence="1" id="KW-0732">Signal</keyword>
<feature type="chain" id="PRO_5040396945" evidence="1">
    <location>
        <begin position="24"/>
        <end position="107"/>
    </location>
</feature>
<evidence type="ECO:0000313" key="3">
    <source>
        <dbReference type="Proteomes" id="UP000803844"/>
    </source>
</evidence>
<dbReference type="AlphaFoldDB" id="A0A9P4Y4J8"/>
<dbReference type="OrthoDB" id="5348716at2759"/>
<evidence type="ECO:0000256" key="1">
    <source>
        <dbReference type="SAM" id="SignalP"/>
    </source>
</evidence>
<accession>A0A9P4Y4J8</accession>
<dbReference type="EMBL" id="MU032347">
    <property type="protein sequence ID" value="KAF3766360.1"/>
    <property type="molecule type" value="Genomic_DNA"/>
</dbReference>
<gene>
    <name evidence="2" type="ORF">M406DRAFT_68707</name>
</gene>
<keyword evidence="3" id="KW-1185">Reference proteome</keyword>
<dbReference type="RefSeq" id="XP_040777321.1">
    <property type="nucleotide sequence ID" value="XM_040925191.1"/>
</dbReference>
<name>A0A9P4Y4J8_CRYP1</name>
<dbReference type="GeneID" id="63842320"/>
<sequence length="107" mass="11150">MYSRAISLSGLLAVLGGSGLVNAVCTGNVVAIDNIYDASCNTLHTLSVLDTPGICDSQYFLCAVGTKSIEEYDDPTTGVSYTCAADTTAETCGSDTISYCCTYGYIE</sequence>
<feature type="signal peptide" evidence="1">
    <location>
        <begin position="1"/>
        <end position="23"/>
    </location>
</feature>
<protein>
    <submittedName>
        <fullName evidence="2">Uncharacterized protein</fullName>
    </submittedName>
</protein>